<comment type="caution">
    <text evidence="1">The sequence shown here is derived from an EMBL/GenBank/DDBJ whole genome shotgun (WGS) entry which is preliminary data.</text>
</comment>
<organism evidence="1 2">
    <name type="scientific">Leptospira alstonii serovar Sichuan str. 79601</name>
    <dbReference type="NCBI Taxonomy" id="1218565"/>
    <lineage>
        <taxon>Bacteria</taxon>
        <taxon>Pseudomonadati</taxon>
        <taxon>Spirochaetota</taxon>
        <taxon>Spirochaetia</taxon>
        <taxon>Leptospirales</taxon>
        <taxon>Leptospiraceae</taxon>
        <taxon>Leptospira</taxon>
    </lineage>
</organism>
<proteinExistence type="predicted"/>
<accession>M6CSG6</accession>
<gene>
    <name evidence="1" type="ORF">LEP1GSC194_0772</name>
</gene>
<reference evidence="1 2" key="1">
    <citation type="submission" date="2013-01" db="EMBL/GenBank/DDBJ databases">
        <authorList>
            <person name="Harkins D.M."/>
            <person name="Durkin A.S."/>
            <person name="Brinkac L.M."/>
            <person name="Haft D.H."/>
            <person name="Selengut J.D."/>
            <person name="Sanka R."/>
            <person name="DePew J."/>
            <person name="Purushe J."/>
            <person name="Galloway R.L."/>
            <person name="Vinetz J.M."/>
            <person name="Sutton G.G."/>
            <person name="Nierman W.C."/>
            <person name="Fouts D.E."/>
        </authorList>
    </citation>
    <scope>NUCLEOTIDE SEQUENCE [LARGE SCALE GENOMIC DNA]</scope>
    <source>
        <strain evidence="1 2">79601</strain>
    </source>
</reference>
<dbReference type="EMBL" id="ANIK01000047">
    <property type="protein sequence ID" value="EMJ94649.1"/>
    <property type="molecule type" value="Genomic_DNA"/>
</dbReference>
<evidence type="ECO:0000313" key="1">
    <source>
        <dbReference type="EMBL" id="EMJ94649.1"/>
    </source>
</evidence>
<dbReference type="PATRIC" id="fig|1218565.3.peg.2388"/>
<evidence type="ECO:0008006" key="3">
    <source>
        <dbReference type="Google" id="ProtNLM"/>
    </source>
</evidence>
<dbReference type="AlphaFoldDB" id="M6CSG6"/>
<dbReference type="Proteomes" id="UP000011988">
    <property type="component" value="Unassembled WGS sequence"/>
</dbReference>
<protein>
    <recommendedName>
        <fullName evidence="3">Alpha/beta hydrolase domain protein</fullName>
    </recommendedName>
</protein>
<evidence type="ECO:0000313" key="2">
    <source>
        <dbReference type="Proteomes" id="UP000011988"/>
    </source>
</evidence>
<sequence>MGEKLSKSFPNAKFIPIPYANHQIFGFLNETHWRQMDNFIR</sequence>
<name>M6CSG6_9LEPT</name>